<reference evidence="2 3" key="1">
    <citation type="journal article" date="2015" name="Genome Announc.">
        <title>Draft Genome Sequence and Gene Annotation of the Entomopathogenic Fungus Verticillium hemipterigenum.</title>
        <authorList>
            <person name="Horn F."/>
            <person name="Habel A."/>
            <person name="Scharf D.H."/>
            <person name="Dworschak J."/>
            <person name="Brakhage A.A."/>
            <person name="Guthke R."/>
            <person name="Hertweck C."/>
            <person name="Linde J."/>
        </authorList>
    </citation>
    <scope>NUCLEOTIDE SEQUENCE [LARGE SCALE GENOMIC DNA]</scope>
</reference>
<evidence type="ECO:0000313" key="2">
    <source>
        <dbReference type="EMBL" id="CEJ90397.1"/>
    </source>
</evidence>
<sequence length="150" mass="16808">MMMTATPTMPAPHSLRTFATADFHLTTVPGLLSMADMDDSCCAFADGGQDWTYGAIATTKTDKKKKKMDEVRPMGCNIRFSALQLDYEDCQNELPDPMFNVTTATFKNSIWNRAHYGNPDFHPEEWNPSDDGGGPHARFGSRRRPRPSLM</sequence>
<evidence type="ECO:0000256" key="1">
    <source>
        <dbReference type="SAM" id="MobiDB-lite"/>
    </source>
</evidence>
<gene>
    <name evidence="2" type="ORF">VHEMI06186</name>
</gene>
<accession>A0A0A1TKH7</accession>
<evidence type="ECO:0000313" key="3">
    <source>
        <dbReference type="Proteomes" id="UP000039046"/>
    </source>
</evidence>
<name>A0A0A1TKH7_9HYPO</name>
<dbReference type="OrthoDB" id="77835at2759"/>
<dbReference type="STRING" id="1531966.A0A0A1TKH7"/>
<dbReference type="Proteomes" id="UP000039046">
    <property type="component" value="Unassembled WGS sequence"/>
</dbReference>
<dbReference type="EMBL" id="CDHN01000003">
    <property type="protein sequence ID" value="CEJ90397.1"/>
    <property type="molecule type" value="Genomic_DNA"/>
</dbReference>
<feature type="compositionally biased region" description="Basic residues" evidence="1">
    <location>
        <begin position="139"/>
        <end position="150"/>
    </location>
</feature>
<dbReference type="AlphaFoldDB" id="A0A0A1TKH7"/>
<proteinExistence type="predicted"/>
<dbReference type="HOGENOM" id="CLU_1741856_0_0_1"/>
<protein>
    <submittedName>
        <fullName evidence="2">Uncharacterized protein</fullName>
    </submittedName>
</protein>
<keyword evidence="3" id="KW-1185">Reference proteome</keyword>
<organism evidence="2 3">
    <name type="scientific">[Torrubiella] hemipterigena</name>
    <dbReference type="NCBI Taxonomy" id="1531966"/>
    <lineage>
        <taxon>Eukaryota</taxon>
        <taxon>Fungi</taxon>
        <taxon>Dikarya</taxon>
        <taxon>Ascomycota</taxon>
        <taxon>Pezizomycotina</taxon>
        <taxon>Sordariomycetes</taxon>
        <taxon>Hypocreomycetidae</taxon>
        <taxon>Hypocreales</taxon>
        <taxon>Clavicipitaceae</taxon>
        <taxon>Clavicipitaceae incertae sedis</taxon>
        <taxon>'Torrubiella' clade</taxon>
    </lineage>
</organism>
<feature type="region of interest" description="Disordered" evidence="1">
    <location>
        <begin position="122"/>
        <end position="150"/>
    </location>
</feature>